<dbReference type="Proteomes" id="UP000193925">
    <property type="component" value="Chromosome AFERRI"/>
</dbReference>
<name>A0ABY1MV59_9PROT</name>
<organism evidence="1 2">
    <name type="scientific">Acidithiobacillus ferrivorans</name>
    <dbReference type="NCBI Taxonomy" id="160808"/>
    <lineage>
        <taxon>Bacteria</taxon>
        <taxon>Pseudomonadati</taxon>
        <taxon>Pseudomonadota</taxon>
        <taxon>Acidithiobacillia</taxon>
        <taxon>Acidithiobacillales</taxon>
        <taxon>Acidithiobacillaceae</taxon>
        <taxon>Acidithiobacillus</taxon>
    </lineage>
</organism>
<accession>A0ABY1MV59</accession>
<evidence type="ECO:0000313" key="2">
    <source>
        <dbReference type="Proteomes" id="UP000193925"/>
    </source>
</evidence>
<reference evidence="1 2" key="1">
    <citation type="submission" date="2017-03" db="EMBL/GenBank/DDBJ databases">
        <authorList>
            <person name="Regsiter A."/>
            <person name="William W."/>
        </authorList>
    </citation>
    <scope>NUCLEOTIDE SEQUENCE [LARGE SCALE GENOMIC DNA]</scope>
    <source>
        <strain evidence="1">PRJEB5721</strain>
    </source>
</reference>
<dbReference type="EMBL" id="LT841305">
    <property type="protein sequence ID" value="SMH67525.1"/>
    <property type="molecule type" value="Genomic_DNA"/>
</dbReference>
<protein>
    <submittedName>
        <fullName evidence="1">Uncharacterized protein</fullName>
    </submittedName>
</protein>
<sequence length="39" mass="4796">MVCSFFVQYDVNYLSVQRFMVKSLFMIDAFEWKIIQVLR</sequence>
<evidence type="ECO:0000313" key="1">
    <source>
        <dbReference type="EMBL" id="SMH67525.1"/>
    </source>
</evidence>
<proteinExistence type="predicted"/>
<keyword evidence="2" id="KW-1185">Reference proteome</keyword>
<gene>
    <name evidence="1" type="ORF">AFERRI_50727</name>
</gene>